<feature type="transmembrane region" description="Helical" evidence="1">
    <location>
        <begin position="236"/>
        <end position="256"/>
    </location>
</feature>
<reference evidence="2" key="1">
    <citation type="submission" date="2023-08" db="EMBL/GenBank/DDBJ databases">
        <authorList>
            <person name="Chen Y."/>
            <person name="Shah S."/>
            <person name="Dougan E. K."/>
            <person name="Thang M."/>
            <person name="Chan C."/>
        </authorList>
    </citation>
    <scope>NUCLEOTIDE SEQUENCE</scope>
</reference>
<sequence>MSPSPTQDEHRRDCARVSNPGICPSTGQRLQPACRSFLQTFYPSFDTWHWRRTASYWIAISFAEGSLLFTLGSWFGYAGDCGWHVSVDHRVNASIIKALSIWPSLFGSVFFSFGAYLMCLESMNVMRAAPEWDFGLFNFRSIMAYLDSCNAVNKEITRTPYFASFSYFVGTSIYPIALVTNLWEHISSDVNLIFCTIPYTLGGICFLAGGVLECVENEVFTRAGIKAGITIPKCAAAMNFLGGVLFALGGAILFWPDSSRESNLLFTIGSVFYTIGASLSVILWKDEQFGLAYLAALNHISGQARGVSFMAANSPRESRAFSVRGIVFIHLYCMVSVVAVMNFCLALNHFIAMPNLFTLTRAGNEFLPFLLLHLVLLLHSAVVKTPRTQPFHASWHGRCVAFVLSCVRGSGSLSMCIARVWGFGRFQFTSTSR</sequence>
<dbReference type="EMBL" id="CAUJNA010003835">
    <property type="protein sequence ID" value="CAJ1410696.1"/>
    <property type="molecule type" value="Genomic_DNA"/>
</dbReference>
<keyword evidence="1" id="KW-1133">Transmembrane helix</keyword>
<feature type="transmembrane region" description="Helical" evidence="1">
    <location>
        <begin position="191"/>
        <end position="215"/>
    </location>
</feature>
<dbReference type="AlphaFoldDB" id="A0AA36JRZ4"/>
<keyword evidence="1" id="KW-0472">Membrane</keyword>
<feature type="transmembrane region" description="Helical" evidence="1">
    <location>
        <begin position="262"/>
        <end position="284"/>
    </location>
</feature>
<feature type="transmembrane region" description="Helical" evidence="1">
    <location>
        <begin position="366"/>
        <end position="383"/>
    </location>
</feature>
<keyword evidence="1" id="KW-0812">Transmembrane</keyword>
<comment type="caution">
    <text evidence="2">The sequence shown here is derived from an EMBL/GenBank/DDBJ whole genome shotgun (WGS) entry which is preliminary data.</text>
</comment>
<dbReference type="Proteomes" id="UP001178507">
    <property type="component" value="Unassembled WGS sequence"/>
</dbReference>
<keyword evidence="3" id="KW-1185">Reference proteome</keyword>
<name>A0AA36JRZ4_9DINO</name>
<accession>A0AA36JRZ4</accession>
<feature type="transmembrane region" description="Helical" evidence="1">
    <location>
        <begin position="161"/>
        <end position="179"/>
    </location>
</feature>
<gene>
    <name evidence="2" type="ORF">EVOR1521_LOCUS31473</name>
</gene>
<evidence type="ECO:0000313" key="2">
    <source>
        <dbReference type="EMBL" id="CAJ1410696.1"/>
    </source>
</evidence>
<protein>
    <submittedName>
        <fullName evidence="2">Uncharacterized protein</fullName>
    </submittedName>
</protein>
<evidence type="ECO:0000256" key="1">
    <source>
        <dbReference type="SAM" id="Phobius"/>
    </source>
</evidence>
<feature type="transmembrane region" description="Helical" evidence="1">
    <location>
        <begin position="54"/>
        <end position="75"/>
    </location>
</feature>
<organism evidence="2 3">
    <name type="scientific">Effrenium voratum</name>
    <dbReference type="NCBI Taxonomy" id="2562239"/>
    <lineage>
        <taxon>Eukaryota</taxon>
        <taxon>Sar</taxon>
        <taxon>Alveolata</taxon>
        <taxon>Dinophyceae</taxon>
        <taxon>Suessiales</taxon>
        <taxon>Symbiodiniaceae</taxon>
        <taxon>Effrenium</taxon>
    </lineage>
</organism>
<proteinExistence type="predicted"/>
<evidence type="ECO:0000313" key="3">
    <source>
        <dbReference type="Proteomes" id="UP001178507"/>
    </source>
</evidence>
<feature type="transmembrane region" description="Helical" evidence="1">
    <location>
        <begin position="95"/>
        <end position="117"/>
    </location>
</feature>
<feature type="transmembrane region" description="Helical" evidence="1">
    <location>
        <begin position="326"/>
        <end position="351"/>
    </location>
</feature>